<evidence type="ECO:0000259" key="2">
    <source>
        <dbReference type="SMART" id="SM00899"/>
    </source>
</evidence>
<dbReference type="SUPFAM" id="SSF50037">
    <property type="entry name" value="C-terminal domain of transcriptional repressors"/>
    <property type="match status" value="1"/>
</dbReference>
<dbReference type="InterPro" id="IPR007167">
    <property type="entry name" value="Fe-transptr_FeoA-like"/>
</dbReference>
<gene>
    <name evidence="3" type="ORF">Bandiella_01327</name>
</gene>
<dbReference type="RefSeq" id="WP_323732783.1">
    <property type="nucleotide sequence ID" value="NZ_CP110820.1"/>
</dbReference>
<dbReference type="Gene3D" id="2.30.30.90">
    <property type="match status" value="1"/>
</dbReference>
<dbReference type="InterPro" id="IPR008988">
    <property type="entry name" value="Transcriptional_repressor_C"/>
</dbReference>
<reference evidence="3 4" key="1">
    <citation type="submission" date="2022-11" db="EMBL/GenBank/DDBJ databases">
        <title>Host association and intracellularity evolved multiple times independently in the Rickettsiales.</title>
        <authorList>
            <person name="Castelli M."/>
            <person name="Nardi T."/>
            <person name="Gammuto L."/>
            <person name="Bellinzona G."/>
            <person name="Sabaneyeva E."/>
            <person name="Potekhin A."/>
            <person name="Serra V."/>
            <person name="Petroni G."/>
            <person name="Sassera D."/>
        </authorList>
    </citation>
    <scope>NUCLEOTIDE SEQUENCE [LARGE SCALE GENOMIC DNA]</scope>
    <source>
        <strain evidence="3 4">NDG2</strain>
    </source>
</reference>
<keyword evidence="4" id="KW-1185">Reference proteome</keyword>
<name>A0ABZ0UR39_9RICK</name>
<dbReference type="EMBL" id="CP110820">
    <property type="protein sequence ID" value="WPX97183.1"/>
    <property type="molecule type" value="Genomic_DNA"/>
</dbReference>
<organism evidence="3 4">
    <name type="scientific">Candidatus Bandiella euplotis</name>
    <dbReference type="NCBI Taxonomy" id="1664265"/>
    <lineage>
        <taxon>Bacteria</taxon>
        <taxon>Pseudomonadati</taxon>
        <taxon>Pseudomonadota</taxon>
        <taxon>Alphaproteobacteria</taxon>
        <taxon>Rickettsiales</taxon>
        <taxon>Candidatus Midichloriaceae</taxon>
        <taxon>Candidatus Bandiella</taxon>
    </lineage>
</organism>
<proteinExistence type="predicted"/>
<protein>
    <submittedName>
        <fullName evidence="3">Ferrous iron transport protein A</fullName>
    </submittedName>
</protein>
<dbReference type="InterPro" id="IPR038157">
    <property type="entry name" value="FeoA_core_dom"/>
</dbReference>
<accession>A0ABZ0UR39</accession>
<evidence type="ECO:0000313" key="4">
    <source>
        <dbReference type="Proteomes" id="UP001327219"/>
    </source>
</evidence>
<evidence type="ECO:0000256" key="1">
    <source>
        <dbReference type="ARBA" id="ARBA00023004"/>
    </source>
</evidence>
<sequence length="77" mass="8652">MGKISLTMLSKGANFVIQSFSLDNIQKLKLMELGFLPKIKMQLLHKNRFGSVIVRTNGTKYAIDNSIAQNLLITRSI</sequence>
<dbReference type="Pfam" id="PF04023">
    <property type="entry name" value="FeoA"/>
    <property type="match status" value="1"/>
</dbReference>
<feature type="domain" description="Ferrous iron transporter FeoA-like" evidence="2">
    <location>
        <begin position="4"/>
        <end position="75"/>
    </location>
</feature>
<dbReference type="Proteomes" id="UP001327219">
    <property type="component" value="Chromosome"/>
</dbReference>
<dbReference type="SMART" id="SM00899">
    <property type="entry name" value="FeoA"/>
    <property type="match status" value="1"/>
</dbReference>
<evidence type="ECO:0000313" key="3">
    <source>
        <dbReference type="EMBL" id="WPX97183.1"/>
    </source>
</evidence>
<keyword evidence="1" id="KW-0408">Iron</keyword>